<dbReference type="RefSeq" id="WP_078306429.1">
    <property type="nucleotide sequence ID" value="NZ_CP147511.1"/>
</dbReference>
<dbReference type="EMBL" id="MUYT01000002">
    <property type="protein sequence ID" value="OOS22577.1"/>
    <property type="molecule type" value="Genomic_DNA"/>
</dbReference>
<evidence type="ECO:0000313" key="4">
    <source>
        <dbReference type="EMBL" id="OOS22577.1"/>
    </source>
</evidence>
<feature type="domain" description="SPOR" evidence="3">
    <location>
        <begin position="201"/>
        <end position="281"/>
    </location>
</feature>
<sequence length="288" mass="31902">MLTKQPKGATEKRKKSSGLLSLFWMFVGAILAVMVGVFAYLSPFFDFAKQSTPTTAIDYQVKPKVNMDTNSTDYEFYDVLPNQQMITIPDASVIEEHNNNQSDGSEMSFKPDVVVEQQRRLEEAAKKQLQEQQDAINQNANNEANQDGGYGISEQTILNPEDNNSAETTNLPHIDGNSMDNNNNQADIINDGKSSASIQRNQPATTYILQINSFGNADEADRRRAQVLMAGVDAKVVKNVTGNGQEIFQVISVTMSNRNAVALAQQRLQNNGIDSIIVEQRRKQPLGQ</sequence>
<proteinExistence type="predicted"/>
<organism evidence="4 5">
    <name type="scientific">Lwoffella lincolnii</name>
    <dbReference type="NCBI Taxonomy" id="90241"/>
    <lineage>
        <taxon>Bacteria</taxon>
        <taxon>Pseudomonadati</taxon>
        <taxon>Pseudomonadota</taxon>
        <taxon>Gammaproteobacteria</taxon>
        <taxon>Moraxellales</taxon>
        <taxon>Moraxellaceae</taxon>
        <taxon>Lwoffella</taxon>
    </lineage>
</organism>
<gene>
    <name evidence="4" type="ORF">B0682_01995</name>
</gene>
<accession>A0A1T0CJQ1</accession>
<dbReference type="AlphaFoldDB" id="A0A1T0CJQ1"/>
<dbReference type="GO" id="GO:0042834">
    <property type="term" value="F:peptidoglycan binding"/>
    <property type="evidence" value="ECO:0007669"/>
    <property type="project" value="InterPro"/>
</dbReference>
<dbReference type="InterPro" id="IPR036680">
    <property type="entry name" value="SPOR-like_sf"/>
</dbReference>
<comment type="caution">
    <text evidence="4">The sequence shown here is derived from an EMBL/GenBank/DDBJ whole genome shotgun (WGS) entry which is preliminary data.</text>
</comment>
<dbReference type="SUPFAM" id="SSF110997">
    <property type="entry name" value="Sporulation related repeat"/>
    <property type="match status" value="1"/>
</dbReference>
<evidence type="ECO:0000256" key="2">
    <source>
        <dbReference type="SAM" id="Phobius"/>
    </source>
</evidence>
<feature type="compositionally biased region" description="Polar residues" evidence="1">
    <location>
        <begin position="153"/>
        <end position="171"/>
    </location>
</feature>
<dbReference type="Gene3D" id="3.30.70.1070">
    <property type="entry name" value="Sporulation related repeat"/>
    <property type="match status" value="1"/>
</dbReference>
<dbReference type="PROSITE" id="PS51724">
    <property type="entry name" value="SPOR"/>
    <property type="match status" value="1"/>
</dbReference>
<reference evidence="4 5" key="1">
    <citation type="submission" date="2017-02" db="EMBL/GenBank/DDBJ databases">
        <title>Draft genome sequence of Moraxella lincolnii CCUG 9405T type strain.</title>
        <authorList>
            <person name="Salva-Serra F."/>
            <person name="Engstrom-Jakobsson H."/>
            <person name="Thorell K."/>
            <person name="Jaen-Luchoro D."/>
            <person name="Gonzales-Siles L."/>
            <person name="Karlsson R."/>
            <person name="Yazdan S."/>
            <person name="Boulund F."/>
            <person name="Johnning A."/>
            <person name="Engstrand L."/>
            <person name="Kristiansson E."/>
            <person name="Moore E."/>
        </authorList>
    </citation>
    <scope>NUCLEOTIDE SEQUENCE [LARGE SCALE GENOMIC DNA]</scope>
    <source>
        <strain evidence="4 5">CCUG 9405</strain>
    </source>
</reference>
<dbReference type="InterPro" id="IPR007730">
    <property type="entry name" value="SPOR-like_dom"/>
</dbReference>
<keyword evidence="2" id="KW-0472">Membrane</keyword>
<dbReference type="OrthoDB" id="8558195at2"/>
<feature type="transmembrane region" description="Helical" evidence="2">
    <location>
        <begin position="21"/>
        <end position="41"/>
    </location>
</feature>
<keyword evidence="2" id="KW-0812">Transmembrane</keyword>
<keyword evidence="2" id="KW-1133">Transmembrane helix</keyword>
<dbReference type="Pfam" id="PF05036">
    <property type="entry name" value="SPOR"/>
    <property type="match status" value="1"/>
</dbReference>
<feature type="region of interest" description="Disordered" evidence="1">
    <location>
        <begin position="141"/>
        <end position="181"/>
    </location>
</feature>
<keyword evidence="5" id="KW-1185">Reference proteome</keyword>
<evidence type="ECO:0000259" key="3">
    <source>
        <dbReference type="PROSITE" id="PS51724"/>
    </source>
</evidence>
<evidence type="ECO:0000313" key="5">
    <source>
        <dbReference type="Proteomes" id="UP000191094"/>
    </source>
</evidence>
<dbReference type="Proteomes" id="UP000191094">
    <property type="component" value="Unassembled WGS sequence"/>
</dbReference>
<protein>
    <recommendedName>
        <fullName evidence="3">SPOR domain-containing protein</fullName>
    </recommendedName>
</protein>
<name>A0A1T0CJQ1_9GAMM</name>
<dbReference type="STRING" id="90241.B0682_01995"/>
<evidence type="ECO:0000256" key="1">
    <source>
        <dbReference type="SAM" id="MobiDB-lite"/>
    </source>
</evidence>